<dbReference type="RefSeq" id="WP_182810308.1">
    <property type="nucleotide sequence ID" value="NZ_JACJFM010000030.1"/>
</dbReference>
<dbReference type="InterPro" id="IPR014166">
    <property type="entry name" value="Tol-Pal_acyl-CoA_thioesterase"/>
</dbReference>
<gene>
    <name evidence="3" type="primary">ybgC</name>
    <name evidence="3" type="ORF">H4O21_18185</name>
</gene>
<proteinExistence type="inferred from homology"/>
<comment type="caution">
    <text evidence="3">The sequence shown here is derived from an EMBL/GenBank/DDBJ whole genome shotgun (WGS) entry which is preliminary data.</text>
</comment>
<dbReference type="Pfam" id="PF13279">
    <property type="entry name" value="4HBT_2"/>
    <property type="match status" value="1"/>
</dbReference>
<sequence length="138" mass="15882">MCKEFSFNWPVRVYYEDTDAGGVVYYANYLKFYERARTEALRAAGFSQETLRNEENTIFVVSNINVSYRRPARLDDKLIVSLNIIKMARSYLIFQQQITCDDLLLSTAEVKVACVNADTMKPCQIPAQMQEKLTSLTV</sequence>
<evidence type="ECO:0000256" key="1">
    <source>
        <dbReference type="ARBA" id="ARBA00005953"/>
    </source>
</evidence>
<keyword evidence="2" id="KW-0378">Hydrolase</keyword>
<dbReference type="AlphaFoldDB" id="A0A839IVX9"/>
<dbReference type="EMBL" id="JACJFM010000030">
    <property type="protein sequence ID" value="MBB1488537.1"/>
    <property type="molecule type" value="Genomic_DNA"/>
</dbReference>
<dbReference type="FunFam" id="3.10.129.10:FF:000004">
    <property type="entry name" value="Tol-pal system-associated acyl-CoA thioesterase"/>
    <property type="match status" value="1"/>
</dbReference>
<reference evidence="3 4" key="1">
    <citation type="submission" date="2020-08" db="EMBL/GenBank/DDBJ databases">
        <title>Oceanospirillum sp. nov. isolated from marine sediment.</title>
        <authorList>
            <person name="Ji X."/>
        </authorList>
    </citation>
    <scope>NUCLEOTIDE SEQUENCE [LARGE SCALE GENOMIC DNA]</scope>
    <source>
        <strain evidence="3 4">D5</strain>
    </source>
</reference>
<evidence type="ECO:0000313" key="4">
    <source>
        <dbReference type="Proteomes" id="UP000565262"/>
    </source>
</evidence>
<evidence type="ECO:0000256" key="2">
    <source>
        <dbReference type="ARBA" id="ARBA00022801"/>
    </source>
</evidence>
<dbReference type="NCBIfam" id="TIGR00051">
    <property type="entry name" value="YbgC/FadM family acyl-CoA thioesterase"/>
    <property type="match status" value="1"/>
</dbReference>
<dbReference type="InterPro" id="IPR006684">
    <property type="entry name" value="YbgC/YbaW"/>
</dbReference>
<dbReference type="Gene3D" id="3.10.129.10">
    <property type="entry name" value="Hotdog Thioesterase"/>
    <property type="match status" value="1"/>
</dbReference>
<comment type="similarity">
    <text evidence="1">Belongs to the 4-hydroxybenzoyl-CoA thioesterase family.</text>
</comment>
<organism evidence="3 4">
    <name type="scientific">Oceanospirillum sediminis</name>
    <dbReference type="NCBI Taxonomy" id="2760088"/>
    <lineage>
        <taxon>Bacteria</taxon>
        <taxon>Pseudomonadati</taxon>
        <taxon>Pseudomonadota</taxon>
        <taxon>Gammaproteobacteria</taxon>
        <taxon>Oceanospirillales</taxon>
        <taxon>Oceanospirillaceae</taxon>
        <taxon>Oceanospirillum</taxon>
    </lineage>
</organism>
<dbReference type="SUPFAM" id="SSF54637">
    <property type="entry name" value="Thioesterase/thiol ester dehydrase-isomerase"/>
    <property type="match status" value="1"/>
</dbReference>
<protein>
    <submittedName>
        <fullName evidence="3">Tol-pal system-associated acyl-CoA thioesterase</fullName>
    </submittedName>
</protein>
<dbReference type="PANTHER" id="PTHR31793">
    <property type="entry name" value="4-HYDROXYBENZOYL-COA THIOESTERASE FAMILY MEMBER"/>
    <property type="match status" value="1"/>
</dbReference>
<name>A0A839IVX9_9GAMM</name>
<dbReference type="Proteomes" id="UP000565262">
    <property type="component" value="Unassembled WGS sequence"/>
</dbReference>
<dbReference type="PIRSF" id="PIRSF003230">
    <property type="entry name" value="YbgC"/>
    <property type="match status" value="1"/>
</dbReference>
<evidence type="ECO:0000313" key="3">
    <source>
        <dbReference type="EMBL" id="MBB1488537.1"/>
    </source>
</evidence>
<dbReference type="NCBIfam" id="TIGR02799">
    <property type="entry name" value="thio_ybgC"/>
    <property type="match status" value="1"/>
</dbReference>
<dbReference type="InterPro" id="IPR029069">
    <property type="entry name" value="HotDog_dom_sf"/>
</dbReference>
<keyword evidence="4" id="KW-1185">Reference proteome</keyword>
<accession>A0A839IVX9</accession>
<dbReference type="CDD" id="cd00586">
    <property type="entry name" value="4HBT"/>
    <property type="match status" value="1"/>
</dbReference>
<dbReference type="PANTHER" id="PTHR31793:SF37">
    <property type="entry name" value="ACYL-COA THIOESTER HYDROLASE YBGC"/>
    <property type="match status" value="1"/>
</dbReference>
<dbReference type="InterPro" id="IPR050563">
    <property type="entry name" value="4-hydroxybenzoyl-CoA_TE"/>
</dbReference>
<dbReference type="GO" id="GO:0047617">
    <property type="term" value="F:fatty acyl-CoA hydrolase activity"/>
    <property type="evidence" value="ECO:0007669"/>
    <property type="project" value="TreeGrafter"/>
</dbReference>